<dbReference type="Proteomes" id="UP001498771">
    <property type="component" value="Unassembled WGS sequence"/>
</dbReference>
<name>A0ABR1FCD8_9ASCO</name>
<accession>A0ABR1FCD8</accession>
<dbReference type="InterPro" id="IPR007727">
    <property type="entry name" value="Spo12"/>
</dbReference>
<keyword evidence="3" id="KW-1185">Reference proteome</keyword>
<dbReference type="EMBL" id="JBBJBU010000001">
    <property type="protein sequence ID" value="KAK7207515.1"/>
    <property type="molecule type" value="Genomic_DNA"/>
</dbReference>
<proteinExistence type="predicted"/>
<evidence type="ECO:0000256" key="1">
    <source>
        <dbReference type="SAM" id="MobiDB-lite"/>
    </source>
</evidence>
<feature type="region of interest" description="Disordered" evidence="1">
    <location>
        <begin position="97"/>
        <end position="117"/>
    </location>
</feature>
<dbReference type="Pfam" id="PF05032">
    <property type="entry name" value="Spo12"/>
    <property type="match status" value="1"/>
</dbReference>
<feature type="compositionally biased region" description="Basic and acidic residues" evidence="1">
    <location>
        <begin position="97"/>
        <end position="107"/>
    </location>
</feature>
<dbReference type="RefSeq" id="XP_064770548.1">
    <property type="nucleotide sequence ID" value="XM_064911493.1"/>
</dbReference>
<organism evidence="2 3">
    <name type="scientific">Myxozyma melibiosi</name>
    <dbReference type="NCBI Taxonomy" id="54550"/>
    <lineage>
        <taxon>Eukaryota</taxon>
        <taxon>Fungi</taxon>
        <taxon>Dikarya</taxon>
        <taxon>Ascomycota</taxon>
        <taxon>Saccharomycotina</taxon>
        <taxon>Lipomycetes</taxon>
        <taxon>Lipomycetales</taxon>
        <taxon>Lipomycetaceae</taxon>
        <taxon>Myxozyma</taxon>
    </lineage>
</organism>
<feature type="compositionally biased region" description="Low complexity" evidence="1">
    <location>
        <begin position="16"/>
        <end position="26"/>
    </location>
</feature>
<comment type="caution">
    <text evidence="2">The sequence shown here is derived from an EMBL/GenBank/DDBJ whole genome shotgun (WGS) entry which is preliminary data.</text>
</comment>
<evidence type="ECO:0000313" key="2">
    <source>
        <dbReference type="EMBL" id="KAK7207515.1"/>
    </source>
</evidence>
<evidence type="ECO:0008006" key="4">
    <source>
        <dbReference type="Google" id="ProtNLM"/>
    </source>
</evidence>
<evidence type="ECO:0000313" key="3">
    <source>
        <dbReference type="Proteomes" id="UP001498771"/>
    </source>
</evidence>
<protein>
    <recommendedName>
        <fullName evidence="4">Spo12</fullName>
    </recommendedName>
</protein>
<reference evidence="2 3" key="1">
    <citation type="submission" date="2024-03" db="EMBL/GenBank/DDBJ databases">
        <title>Genome-scale model development and genomic sequencing of the oleaginous clade Lipomyces.</title>
        <authorList>
            <consortium name="Lawrence Berkeley National Laboratory"/>
            <person name="Czajka J.J."/>
            <person name="Han Y."/>
            <person name="Kim J."/>
            <person name="Mondo S.J."/>
            <person name="Hofstad B.A."/>
            <person name="Robles A."/>
            <person name="Haridas S."/>
            <person name="Riley R."/>
            <person name="LaButti K."/>
            <person name="Pangilinan J."/>
            <person name="Andreopoulos W."/>
            <person name="Lipzen A."/>
            <person name="Yan J."/>
            <person name="Wang M."/>
            <person name="Ng V."/>
            <person name="Grigoriev I.V."/>
            <person name="Spatafora J.W."/>
            <person name="Magnuson J.K."/>
            <person name="Baker S.E."/>
            <person name="Pomraning K.R."/>
        </authorList>
    </citation>
    <scope>NUCLEOTIDE SEQUENCE [LARGE SCALE GENOMIC DNA]</scope>
    <source>
        <strain evidence="2 3">Phaff 52-87</strain>
    </source>
</reference>
<gene>
    <name evidence="2" type="ORF">BZA70DRAFT_271509</name>
</gene>
<sequence length="117" mass="12700">MSSSLMNIQSLDQKLASASAVAPAAPDMQPLQATEGQNVQRQILHNKFLEARTNFASPTDNLMSPCTAKLQAHKKKHYTKTKPQLLRFGNLATSTTADKENAAEKPSRFANSGVFGL</sequence>
<dbReference type="GeneID" id="90037005"/>
<feature type="region of interest" description="Disordered" evidence="1">
    <location>
        <begin position="16"/>
        <end position="39"/>
    </location>
</feature>